<dbReference type="InterPro" id="IPR014362">
    <property type="entry name" value="Glu_DH"/>
</dbReference>
<comment type="similarity">
    <text evidence="1 3 7">Belongs to the Glu/Leu/Phe/Val dehydrogenases family.</text>
</comment>
<feature type="binding site" evidence="5">
    <location>
        <position position="188"/>
    </location>
    <ligand>
        <name>NAD(+)</name>
        <dbReference type="ChEBI" id="CHEBI:57540"/>
    </ligand>
</feature>
<dbReference type="GO" id="GO:0006538">
    <property type="term" value="P:L-glutamate catabolic process"/>
    <property type="evidence" value="ECO:0007669"/>
    <property type="project" value="TreeGrafter"/>
</dbReference>
<dbReference type="AlphaFoldDB" id="A0A1G2NGC7"/>
<keyword evidence="2 3" id="KW-0560">Oxidoreductase</keyword>
<dbReference type="SMART" id="SM00839">
    <property type="entry name" value="ELFV_dehydrog"/>
    <property type="match status" value="1"/>
</dbReference>
<feature type="binding site" evidence="5">
    <location>
        <position position="68"/>
    </location>
    <ligand>
        <name>substrate</name>
    </ligand>
</feature>
<dbReference type="PROSITE" id="PS00074">
    <property type="entry name" value="GLFV_DEHYDROGENASE"/>
    <property type="match status" value="1"/>
</dbReference>
<dbReference type="PANTHER" id="PTHR11606:SF13">
    <property type="entry name" value="GLUTAMATE DEHYDROGENASE 1, MITOCHONDRIAL"/>
    <property type="match status" value="1"/>
</dbReference>
<keyword evidence="5" id="KW-0547">Nucleotide-binding</keyword>
<dbReference type="InterPro" id="IPR006095">
    <property type="entry name" value="Glu/Leu/Phe/Val/Trp_DH"/>
</dbReference>
<protein>
    <recommendedName>
        <fullName evidence="3">Glutamate dehydrogenase</fullName>
    </recommendedName>
</protein>
<dbReference type="PANTHER" id="PTHR11606">
    <property type="entry name" value="GLUTAMATE DEHYDROGENASE"/>
    <property type="match status" value="1"/>
</dbReference>
<evidence type="ECO:0000313" key="10">
    <source>
        <dbReference type="Proteomes" id="UP000177797"/>
    </source>
</evidence>
<dbReference type="GO" id="GO:0000166">
    <property type="term" value="F:nucleotide binding"/>
    <property type="evidence" value="ECO:0007669"/>
    <property type="project" value="UniProtKB-KW"/>
</dbReference>
<evidence type="ECO:0000256" key="2">
    <source>
        <dbReference type="ARBA" id="ARBA00023002"/>
    </source>
</evidence>
<keyword evidence="5" id="KW-0520">NAD</keyword>
<dbReference type="InterPro" id="IPR036291">
    <property type="entry name" value="NAD(P)-bd_dom_sf"/>
</dbReference>
<evidence type="ECO:0000256" key="7">
    <source>
        <dbReference type="RuleBase" id="RU004417"/>
    </source>
</evidence>
<evidence type="ECO:0000259" key="8">
    <source>
        <dbReference type="SMART" id="SM00839"/>
    </source>
</evidence>
<evidence type="ECO:0000256" key="4">
    <source>
        <dbReference type="PIRSR" id="PIRSR000185-1"/>
    </source>
</evidence>
<dbReference type="Pfam" id="PF00208">
    <property type="entry name" value="ELFV_dehydrog"/>
    <property type="match status" value="1"/>
</dbReference>
<evidence type="ECO:0000256" key="3">
    <source>
        <dbReference type="PIRNR" id="PIRNR000185"/>
    </source>
</evidence>
<dbReference type="SUPFAM" id="SSF53223">
    <property type="entry name" value="Aminoacid dehydrogenase-like, N-terminal domain"/>
    <property type="match status" value="1"/>
</dbReference>
<feature type="binding site" evidence="5">
    <location>
        <position position="92"/>
    </location>
    <ligand>
        <name>substrate</name>
    </ligand>
</feature>
<dbReference type="PIRSF" id="PIRSF000185">
    <property type="entry name" value="Glu_DH"/>
    <property type="match status" value="1"/>
</dbReference>
<dbReference type="PRINTS" id="PR00082">
    <property type="entry name" value="GLFDHDRGNASE"/>
</dbReference>
<dbReference type="GO" id="GO:0004352">
    <property type="term" value="F:glutamate dehydrogenase (NAD+) activity"/>
    <property type="evidence" value="ECO:0007669"/>
    <property type="project" value="TreeGrafter"/>
</dbReference>
<reference evidence="9 10" key="1">
    <citation type="journal article" date="2016" name="Nat. Commun.">
        <title>Thousands of microbial genomes shed light on interconnected biogeochemical processes in an aquifer system.</title>
        <authorList>
            <person name="Anantharaman K."/>
            <person name="Brown C.T."/>
            <person name="Hug L.A."/>
            <person name="Sharon I."/>
            <person name="Castelle C.J."/>
            <person name="Probst A.J."/>
            <person name="Thomas B.C."/>
            <person name="Singh A."/>
            <person name="Wilkins M.J."/>
            <person name="Karaoz U."/>
            <person name="Brodie E.L."/>
            <person name="Williams K.H."/>
            <person name="Hubbard S.S."/>
            <person name="Banfield J.F."/>
        </authorList>
    </citation>
    <scope>NUCLEOTIDE SEQUENCE [LARGE SCALE GENOMIC DNA]</scope>
</reference>
<dbReference type="InterPro" id="IPR033922">
    <property type="entry name" value="NAD_bind_Glu_DH"/>
</dbReference>
<gene>
    <name evidence="9" type="ORF">A2938_01880</name>
</gene>
<accession>A0A1G2NGC7</accession>
<evidence type="ECO:0000313" key="9">
    <source>
        <dbReference type="EMBL" id="OHA35140.1"/>
    </source>
</evidence>
<dbReference type="Gene3D" id="3.40.50.10860">
    <property type="entry name" value="Leucine Dehydrogenase, chain A, domain 1"/>
    <property type="match status" value="1"/>
</dbReference>
<dbReference type="CDD" id="cd01076">
    <property type="entry name" value="NAD_bind_1_Glu_DH"/>
    <property type="match status" value="1"/>
</dbReference>
<feature type="site" description="Important for catalysis" evidence="6">
    <location>
        <position position="144"/>
    </location>
</feature>
<evidence type="ECO:0000256" key="1">
    <source>
        <dbReference type="ARBA" id="ARBA00006382"/>
    </source>
</evidence>
<evidence type="ECO:0000256" key="5">
    <source>
        <dbReference type="PIRSR" id="PIRSR000185-2"/>
    </source>
</evidence>
<dbReference type="InterPro" id="IPR006097">
    <property type="entry name" value="Glu/Leu/Phe/Val/Trp_DH_dimer"/>
</dbReference>
<organism evidence="9 10">
    <name type="scientific">Candidatus Taylorbacteria bacterium RIFCSPLOWO2_01_FULL_48_100</name>
    <dbReference type="NCBI Taxonomy" id="1802322"/>
    <lineage>
        <taxon>Bacteria</taxon>
        <taxon>Candidatus Tayloriibacteriota</taxon>
    </lineage>
</organism>
<dbReference type="InterPro" id="IPR033524">
    <property type="entry name" value="Glu/Leu/Phe/Val_DH_AS"/>
</dbReference>
<comment type="caution">
    <text evidence="9">The sequence shown here is derived from an EMBL/GenBank/DDBJ whole genome shotgun (WGS) entry which is preliminary data.</text>
</comment>
<feature type="domain" description="Glutamate/phenylalanine/leucine/valine/L-tryptophan dehydrogenase C-terminal" evidence="8">
    <location>
        <begin position="181"/>
        <end position="410"/>
    </location>
</feature>
<dbReference type="InterPro" id="IPR006096">
    <property type="entry name" value="Glu/Leu/Phe/Val/Trp_DH_C"/>
</dbReference>
<dbReference type="InterPro" id="IPR046346">
    <property type="entry name" value="Aminoacid_DH-like_N_sf"/>
</dbReference>
<feature type="binding site" evidence="5">
    <location>
        <position position="346"/>
    </location>
    <ligand>
        <name>substrate</name>
    </ligand>
</feature>
<dbReference type="EMBL" id="MHSA01000001">
    <property type="protein sequence ID" value="OHA35140.1"/>
    <property type="molecule type" value="Genomic_DNA"/>
</dbReference>
<evidence type="ECO:0000256" key="6">
    <source>
        <dbReference type="PIRSR" id="PIRSR000185-3"/>
    </source>
</evidence>
<name>A0A1G2NGC7_9BACT</name>
<dbReference type="Gene3D" id="3.40.50.720">
    <property type="entry name" value="NAD(P)-binding Rossmann-like Domain"/>
    <property type="match status" value="1"/>
</dbReference>
<feature type="active site" description="Proton donor" evidence="4">
    <location>
        <position position="104"/>
    </location>
</feature>
<dbReference type="SUPFAM" id="SSF51735">
    <property type="entry name" value="NAD(P)-binding Rossmann-fold domains"/>
    <property type="match status" value="1"/>
</dbReference>
<dbReference type="Pfam" id="PF02812">
    <property type="entry name" value="ELFV_dehydrog_N"/>
    <property type="match status" value="1"/>
</dbReference>
<feature type="binding site" evidence="5">
    <location>
        <position position="218"/>
    </location>
    <ligand>
        <name>NAD(+)</name>
        <dbReference type="ChEBI" id="CHEBI:57540"/>
    </ligand>
</feature>
<proteinExistence type="inferred from homology"/>
<dbReference type="Proteomes" id="UP000177797">
    <property type="component" value="Unassembled WGS sequence"/>
</dbReference>
<sequence>MRANPFENALVQLARAARVKKFSPELLARLARPEREINVAIPVRMDNGNARIFDGYRVQHSNLRGPYKGGIRYHPDTDINEVRALAFWMTLKTAVANIPFGGGKGGVAVDPKTLSKGELERLSRAFVRALAPVLGARADIPAPDVNTTPEIMNWMEDEYEKITGDKTGATFTGKPLGSGGSEGRGAATGLGGFFVFDALREILGVRKGASVAVQGIGNVGAHAARIFEEHGYRVVALSDSKSGIYNEDGVFVSEVIAHKKKYGTLSGFPNAHTVSNEKLLMLPVDVLIPAALENQITKKNARTVKAKIILELANGPTTPEADDILFKRGIHVVPDILANAGGVTVSYFEWVQNLKREHWTEDSVFRKLRAMLAREARAIFARSRALKTDLRRAAFVVALERIEKSLRNKK</sequence>